<dbReference type="EMBL" id="CAXDID020000455">
    <property type="protein sequence ID" value="CAL6093201.1"/>
    <property type="molecule type" value="Genomic_DNA"/>
</dbReference>
<dbReference type="AlphaFoldDB" id="A0AA86PZV5"/>
<proteinExistence type="predicted"/>
<reference evidence="2 3" key="2">
    <citation type="submission" date="2024-07" db="EMBL/GenBank/DDBJ databases">
        <authorList>
            <person name="Akdeniz Z."/>
        </authorList>
    </citation>
    <scope>NUCLEOTIDE SEQUENCE [LARGE SCALE GENOMIC DNA]</scope>
</reference>
<evidence type="ECO:0000313" key="3">
    <source>
        <dbReference type="Proteomes" id="UP001642409"/>
    </source>
</evidence>
<organism evidence="1">
    <name type="scientific">Hexamita inflata</name>
    <dbReference type="NCBI Taxonomy" id="28002"/>
    <lineage>
        <taxon>Eukaryota</taxon>
        <taxon>Metamonada</taxon>
        <taxon>Diplomonadida</taxon>
        <taxon>Hexamitidae</taxon>
        <taxon>Hexamitinae</taxon>
        <taxon>Hexamita</taxon>
    </lineage>
</organism>
<protein>
    <submittedName>
        <fullName evidence="2">Hypothetical_protein</fullName>
    </submittedName>
</protein>
<evidence type="ECO:0000313" key="2">
    <source>
        <dbReference type="EMBL" id="CAL6093201.1"/>
    </source>
</evidence>
<gene>
    <name evidence="1" type="ORF">HINF_LOCUS37114</name>
    <name evidence="2" type="ORF">HINF_LOCUS66823</name>
</gene>
<dbReference type="EMBL" id="CATOUU010000799">
    <property type="protein sequence ID" value="CAI9949469.1"/>
    <property type="molecule type" value="Genomic_DNA"/>
</dbReference>
<sequence>MEQQSLYLPSTNGYLQQFCSFQRKEFKKVKCGIKNMYIWLVCELRIQARKHRIVFLKKKGEYKEDIIRKTIRAHSVALVKHDKITKGKCILCFKQDVSCYCSAFFCKNYHILDCVRSRI</sequence>
<evidence type="ECO:0000313" key="1">
    <source>
        <dbReference type="EMBL" id="CAI9949469.1"/>
    </source>
</evidence>
<keyword evidence="3" id="KW-1185">Reference proteome</keyword>
<accession>A0AA86PZV5</accession>
<comment type="caution">
    <text evidence="1">The sequence shown here is derived from an EMBL/GenBank/DDBJ whole genome shotgun (WGS) entry which is preliminary data.</text>
</comment>
<dbReference type="Proteomes" id="UP001642409">
    <property type="component" value="Unassembled WGS sequence"/>
</dbReference>
<reference evidence="1" key="1">
    <citation type="submission" date="2023-06" db="EMBL/GenBank/DDBJ databases">
        <authorList>
            <person name="Kurt Z."/>
        </authorList>
    </citation>
    <scope>NUCLEOTIDE SEQUENCE</scope>
</reference>
<name>A0AA86PZV5_9EUKA</name>